<comment type="caution">
    <text evidence="1">The sequence shown here is derived from an EMBL/GenBank/DDBJ whole genome shotgun (WGS) entry which is preliminary data.</text>
</comment>
<dbReference type="HOGENOM" id="CLU_2821645_0_0_9"/>
<evidence type="ECO:0000313" key="2">
    <source>
        <dbReference type="Proteomes" id="UP000004935"/>
    </source>
</evidence>
<dbReference type="AlphaFoldDB" id="B0MBT7"/>
<dbReference type="STRING" id="411490.ANACAC_01108"/>
<gene>
    <name evidence="1" type="ORF">ANACAC_01108</name>
</gene>
<reference evidence="1" key="1">
    <citation type="submission" date="2007-11" db="EMBL/GenBank/DDBJ databases">
        <authorList>
            <person name="Fulton L."/>
            <person name="Clifton S."/>
            <person name="Fulton B."/>
            <person name="Xu J."/>
            <person name="Minx P."/>
            <person name="Pepin K.H."/>
            <person name="Johnson M."/>
            <person name="Thiruvilangam P."/>
            <person name="Bhonagiri V."/>
            <person name="Nash W.E."/>
            <person name="Mardis E.R."/>
            <person name="Wilson R.K."/>
        </authorList>
    </citation>
    <scope>NUCLEOTIDE SEQUENCE [LARGE SCALE GENOMIC DNA]</scope>
    <source>
        <strain evidence="1">DSM 14662</strain>
    </source>
</reference>
<dbReference type="Proteomes" id="UP000004935">
    <property type="component" value="Unassembled WGS sequence"/>
</dbReference>
<protein>
    <submittedName>
        <fullName evidence="1">Uncharacterized protein</fullName>
    </submittedName>
</protein>
<dbReference type="EMBL" id="ABAX03000010">
    <property type="protein sequence ID" value="EDR98521.1"/>
    <property type="molecule type" value="Genomic_DNA"/>
</dbReference>
<proteinExistence type="predicted"/>
<evidence type="ECO:0000313" key="1">
    <source>
        <dbReference type="EMBL" id="EDR98521.1"/>
    </source>
</evidence>
<sequence>MFICLSDLSALFKDLKQGKETFGGRIGINTILGAGGQMAPQGLAGDSKMIQNITSIICLSIFYGAG</sequence>
<organism evidence="1 2">
    <name type="scientific">Anaerostipes caccae (strain DSM 14662 / CCUG 47493 / JCM 13470 / NCIMB 13811 / L1-92)</name>
    <dbReference type="NCBI Taxonomy" id="411490"/>
    <lineage>
        <taxon>Bacteria</taxon>
        <taxon>Bacillati</taxon>
        <taxon>Bacillota</taxon>
        <taxon>Clostridia</taxon>
        <taxon>Lachnospirales</taxon>
        <taxon>Lachnospiraceae</taxon>
        <taxon>Anaerostipes</taxon>
    </lineage>
</organism>
<keyword evidence="2" id="KW-1185">Reference proteome</keyword>
<accession>B0MBT7</accession>
<name>B0MBT7_ANACD</name>
<reference evidence="1" key="2">
    <citation type="submission" date="2013-11" db="EMBL/GenBank/DDBJ databases">
        <title>Draft genome sequence of Anaerostipes caccae (DSM 14662).</title>
        <authorList>
            <person name="Sudarsanam P."/>
            <person name="Ley R."/>
            <person name="Guruge J."/>
            <person name="Turnbaugh P.J."/>
            <person name="Mahowald M."/>
            <person name="Liep D."/>
            <person name="Gordon J."/>
        </authorList>
    </citation>
    <scope>NUCLEOTIDE SEQUENCE</scope>
    <source>
        <strain evidence="1">DSM 14662</strain>
    </source>
</reference>